<evidence type="ECO:0000256" key="12">
    <source>
        <dbReference type="ARBA" id="ARBA00023235"/>
    </source>
</evidence>
<keyword evidence="6 15" id="KW-0347">Helicase</keyword>
<dbReference type="Gene3D" id="3.40.50.300">
    <property type="entry name" value="P-loop containing nucleotide triphosphate hydrolases"/>
    <property type="match status" value="2"/>
</dbReference>
<sequence>MTEVHVSVRNLVEFILRSGDIDNRKGRARDNAMQEGGRIHRMIQRRMGSSYHAEVALRYTADMEEYSIVVEGRADGIIIEETGEVSAVPELSTVEIKPAYTDLVTATVDEIKGTYREIHKIREAVPVHLAQAKCYAAIYGIQNRLRRIRVRMTYCNMETEELKYFHFEYDVRELQNWFLDLIQEYKKWADFQFQWEKTRTASIKELKFPFPYREGQKDLVTYVYRTIYHKRKLFVEAPTGVGKTISTLFPAVKAMGEGMGDKIFYLTAKTITRTVAENTIVLMREKGLKLKSVVLTARDKICFMEESQCNPDFCPYAKGHFDRVNEALYDMLTHTDNYSRGEIESYARKHQVCPFEFCLDMSLFADVVIGDYNYLFDPHVYLKRFFAEGVQENYIFLIDEAHNLVERGREMYSAALIKEDFLAMKRLCKEYSTRICHQLDRCNKELLALKRNCAGYRYEDESSIAAFVRALNSLSSAIDDYLDDHEESPVKAELTEFYFRVSHFLMIHEDLDEHYEIYTKLDEEGNFRIRLFCVNPGKKLAECMQRGRSSILFSATLLPIQYYKKLLGAEEKDYEVYARSIFEPEKRGLFIASDVTSRYKRRSEEEYYKIASYIHRIITGKRGNYMAFFPSYAFMNQVLDQYEQHFATEDGAECLKQEEYMNEESREGFLTRFEGEKESGHAHTLIGFCVLGGIFSEGIDLKNDSLIGAVIVGTGLPLVCSEREILKNYFEKQGDDGFDYAYRYPGMNKVLQAAGRVIRTAEDIGIVALLDDRFLTETYLRMFPREWKTFERVSLQQIEKKISDFWEEKGWSSTEMQEIEK</sequence>
<dbReference type="SMART" id="SM00488">
    <property type="entry name" value="DEXDc2"/>
    <property type="match status" value="1"/>
</dbReference>
<evidence type="ECO:0000256" key="13">
    <source>
        <dbReference type="ARBA" id="ARBA00038058"/>
    </source>
</evidence>
<protein>
    <submittedName>
        <fullName evidence="15">ATP-dependent DNA helicase</fullName>
    </submittedName>
</protein>
<evidence type="ECO:0000256" key="2">
    <source>
        <dbReference type="ARBA" id="ARBA00022723"/>
    </source>
</evidence>
<dbReference type="InterPro" id="IPR010614">
    <property type="entry name" value="RAD3-like_helicase_DEAD"/>
</dbReference>
<dbReference type="InterPro" id="IPR006554">
    <property type="entry name" value="Helicase-like_DEXD_c2"/>
</dbReference>
<keyword evidence="2" id="KW-0479">Metal-binding</keyword>
<evidence type="ECO:0000313" key="15">
    <source>
        <dbReference type="EMBL" id="MCU6745012.1"/>
    </source>
</evidence>
<evidence type="ECO:0000256" key="5">
    <source>
        <dbReference type="ARBA" id="ARBA00022801"/>
    </source>
</evidence>
<proteinExistence type="inferred from homology"/>
<keyword evidence="10" id="KW-0238">DNA-binding</keyword>
<dbReference type="EMBL" id="JAOQKJ010000008">
    <property type="protein sequence ID" value="MCU6745012.1"/>
    <property type="molecule type" value="Genomic_DNA"/>
</dbReference>
<evidence type="ECO:0000256" key="10">
    <source>
        <dbReference type="ARBA" id="ARBA00023125"/>
    </source>
</evidence>
<gene>
    <name evidence="15" type="ORF">OCV77_10980</name>
</gene>
<dbReference type="PANTHER" id="PTHR11472">
    <property type="entry name" value="DNA REPAIR DEAD HELICASE RAD3/XP-D SUBFAMILY MEMBER"/>
    <property type="match status" value="1"/>
</dbReference>
<evidence type="ECO:0000313" key="16">
    <source>
        <dbReference type="Proteomes" id="UP001652432"/>
    </source>
</evidence>
<evidence type="ECO:0000256" key="9">
    <source>
        <dbReference type="ARBA" id="ARBA00023014"/>
    </source>
</evidence>
<keyword evidence="5" id="KW-0378">Hydrolase</keyword>
<dbReference type="InterPro" id="IPR042493">
    <property type="entry name" value="XPD_DNA_FeS"/>
</dbReference>
<keyword evidence="3" id="KW-0547">Nucleotide-binding</keyword>
<comment type="similarity">
    <text evidence="13">Belongs to the helicase family. DinG subfamily.</text>
</comment>
<dbReference type="Pfam" id="PF13307">
    <property type="entry name" value="Helicase_C_2"/>
    <property type="match status" value="1"/>
</dbReference>
<dbReference type="SUPFAM" id="SSF52540">
    <property type="entry name" value="P-loop containing nucleoside triphosphate hydrolases"/>
    <property type="match status" value="1"/>
</dbReference>
<dbReference type="Pfam" id="PF06733">
    <property type="entry name" value="DEAD_2"/>
    <property type="match status" value="1"/>
</dbReference>
<comment type="caution">
    <text evidence="15">The sequence shown here is derived from an EMBL/GenBank/DDBJ whole genome shotgun (WGS) entry which is preliminary data.</text>
</comment>
<dbReference type="InterPro" id="IPR014013">
    <property type="entry name" value="Helic_SF1/SF2_ATP-bd_DinG/Rad3"/>
</dbReference>
<dbReference type="InterPro" id="IPR045028">
    <property type="entry name" value="DinG/Rad3-like"/>
</dbReference>
<keyword evidence="7" id="KW-0067">ATP-binding</keyword>
<evidence type="ECO:0000256" key="8">
    <source>
        <dbReference type="ARBA" id="ARBA00023004"/>
    </source>
</evidence>
<dbReference type="Gene3D" id="1.10.30.20">
    <property type="entry name" value="Bacterial XPD DNA helicase, FeS cluster domain"/>
    <property type="match status" value="1"/>
</dbReference>
<dbReference type="InterPro" id="IPR006555">
    <property type="entry name" value="ATP-dep_Helicase_C"/>
</dbReference>
<feature type="domain" description="Helicase ATP-binding" evidence="14">
    <location>
        <begin position="202"/>
        <end position="461"/>
    </location>
</feature>
<evidence type="ECO:0000256" key="6">
    <source>
        <dbReference type="ARBA" id="ARBA00022806"/>
    </source>
</evidence>
<dbReference type="PANTHER" id="PTHR11472:SF34">
    <property type="entry name" value="REGULATOR OF TELOMERE ELONGATION HELICASE 1"/>
    <property type="match status" value="1"/>
</dbReference>
<dbReference type="Gene3D" id="1.10.275.40">
    <property type="match status" value="1"/>
</dbReference>
<name>A0ABT2T471_9FIRM</name>
<dbReference type="Gene3D" id="3.90.320.10">
    <property type="match status" value="1"/>
</dbReference>
<dbReference type="SMART" id="SM00491">
    <property type="entry name" value="HELICc2"/>
    <property type="match status" value="1"/>
</dbReference>
<evidence type="ECO:0000256" key="11">
    <source>
        <dbReference type="ARBA" id="ARBA00023204"/>
    </source>
</evidence>
<accession>A0ABT2T471</accession>
<keyword evidence="8" id="KW-0408">Iron</keyword>
<dbReference type="PROSITE" id="PS51193">
    <property type="entry name" value="HELICASE_ATP_BIND_2"/>
    <property type="match status" value="1"/>
</dbReference>
<keyword evidence="11" id="KW-0234">DNA repair</keyword>
<evidence type="ECO:0000256" key="7">
    <source>
        <dbReference type="ARBA" id="ARBA00022840"/>
    </source>
</evidence>
<keyword evidence="1" id="KW-0004">4Fe-4S</keyword>
<dbReference type="Proteomes" id="UP001652432">
    <property type="component" value="Unassembled WGS sequence"/>
</dbReference>
<keyword evidence="4" id="KW-0227">DNA damage</keyword>
<evidence type="ECO:0000256" key="1">
    <source>
        <dbReference type="ARBA" id="ARBA00022485"/>
    </source>
</evidence>
<dbReference type="GO" id="GO:0004386">
    <property type="term" value="F:helicase activity"/>
    <property type="evidence" value="ECO:0007669"/>
    <property type="project" value="UniProtKB-KW"/>
</dbReference>
<organism evidence="15 16">
    <name type="scientific">Suilimivivens aceti</name>
    <dbReference type="NCBI Taxonomy" id="2981774"/>
    <lineage>
        <taxon>Bacteria</taxon>
        <taxon>Bacillati</taxon>
        <taxon>Bacillota</taxon>
        <taxon>Clostridia</taxon>
        <taxon>Lachnospirales</taxon>
        <taxon>Lachnospiraceae</taxon>
        <taxon>Suilimivivens</taxon>
    </lineage>
</organism>
<keyword evidence="16" id="KW-1185">Reference proteome</keyword>
<dbReference type="InterPro" id="IPR027417">
    <property type="entry name" value="P-loop_NTPase"/>
</dbReference>
<reference evidence="15 16" key="1">
    <citation type="journal article" date="2021" name="ISME Commun">
        <title>Automated analysis of genomic sequences facilitates high-throughput and comprehensive description of bacteria.</title>
        <authorList>
            <person name="Hitch T.C.A."/>
        </authorList>
    </citation>
    <scope>NUCLEOTIDE SEQUENCE [LARGE SCALE GENOMIC DNA]</scope>
    <source>
        <strain evidence="15 16">Sanger_18</strain>
    </source>
</reference>
<keyword evidence="9" id="KW-0411">Iron-sulfur</keyword>
<evidence type="ECO:0000256" key="4">
    <source>
        <dbReference type="ARBA" id="ARBA00022763"/>
    </source>
</evidence>
<dbReference type="InterPro" id="IPR011604">
    <property type="entry name" value="PDDEXK-like_dom_sf"/>
</dbReference>
<dbReference type="RefSeq" id="WP_262575124.1">
    <property type="nucleotide sequence ID" value="NZ_JAOQKJ010000008.1"/>
</dbReference>
<evidence type="ECO:0000256" key="3">
    <source>
        <dbReference type="ARBA" id="ARBA00022741"/>
    </source>
</evidence>
<evidence type="ECO:0000259" key="14">
    <source>
        <dbReference type="PROSITE" id="PS51193"/>
    </source>
</evidence>
<keyword evidence="12" id="KW-0413">Isomerase</keyword>